<organism evidence="2 3">
    <name type="scientific">Haloterrigena gelatinilytica</name>
    <dbReference type="NCBI Taxonomy" id="2741724"/>
    <lineage>
        <taxon>Archaea</taxon>
        <taxon>Methanobacteriati</taxon>
        <taxon>Methanobacteriota</taxon>
        <taxon>Stenosarchaea group</taxon>
        <taxon>Halobacteria</taxon>
        <taxon>Halobacteriales</taxon>
        <taxon>Natrialbaceae</taxon>
        <taxon>Haloterrigena</taxon>
    </lineage>
</organism>
<keyword evidence="3" id="KW-1185">Reference proteome</keyword>
<feature type="region of interest" description="Disordered" evidence="1">
    <location>
        <begin position="1"/>
        <end position="20"/>
    </location>
</feature>
<dbReference type="EMBL" id="JABUQZ010000003">
    <property type="protein sequence ID" value="NUC75008.1"/>
    <property type="molecule type" value="Genomic_DNA"/>
</dbReference>
<name>A0ABX2LJE9_9EURY</name>
<evidence type="ECO:0000256" key="1">
    <source>
        <dbReference type="SAM" id="MobiDB-lite"/>
    </source>
</evidence>
<accession>A0ABX2LJE9</accession>
<evidence type="ECO:0000313" key="3">
    <source>
        <dbReference type="Proteomes" id="UP001016761"/>
    </source>
</evidence>
<evidence type="ECO:0000313" key="2">
    <source>
        <dbReference type="EMBL" id="NUC75008.1"/>
    </source>
</evidence>
<protein>
    <submittedName>
        <fullName evidence="2">Uncharacterized protein</fullName>
    </submittedName>
</protein>
<proteinExistence type="predicted"/>
<gene>
    <name evidence="2" type="ORF">HTZ84_22345</name>
</gene>
<comment type="caution">
    <text evidence="2">The sequence shown here is derived from an EMBL/GenBank/DDBJ whole genome shotgun (WGS) entry which is preliminary data.</text>
</comment>
<dbReference type="RefSeq" id="WP_174682846.1">
    <property type="nucleotide sequence ID" value="NZ_JABUQZ010000003.1"/>
</dbReference>
<sequence length="96" mass="11273">MSQSQQAARPIGRLRRQRDPLADCDDDQVIRCDDPTTGWRWYYEVRGDGRVERFHEFHGYEQEVIPHEHASETAHFERVESVAVSRVHLEVARGEL</sequence>
<reference evidence="2 3" key="1">
    <citation type="submission" date="2020-06" db="EMBL/GenBank/DDBJ databases">
        <title>Haloterrigena sp. nov., an extremely halophilic archaeon isolated from a saline sediment.</title>
        <authorList>
            <person name="Liu B.-B."/>
        </authorList>
    </citation>
    <scope>NUCLEOTIDE SEQUENCE [LARGE SCALE GENOMIC DNA]</scope>
    <source>
        <strain evidence="2 3">SYSU A558-1</strain>
    </source>
</reference>
<dbReference type="Proteomes" id="UP001016761">
    <property type="component" value="Unassembled WGS sequence"/>
</dbReference>